<dbReference type="SUPFAM" id="SSF47095">
    <property type="entry name" value="HMG-box"/>
    <property type="match status" value="1"/>
</dbReference>
<dbReference type="InterPro" id="IPR050342">
    <property type="entry name" value="HMGB"/>
</dbReference>
<feature type="domain" description="HMG box" evidence="3">
    <location>
        <begin position="22"/>
        <end position="91"/>
    </location>
</feature>
<evidence type="ECO:0000259" key="3">
    <source>
        <dbReference type="PROSITE" id="PS50118"/>
    </source>
</evidence>
<dbReference type="Pfam" id="PF00505">
    <property type="entry name" value="HMG_box"/>
    <property type="match status" value="1"/>
</dbReference>
<feature type="DNA-binding region" description="HMG box" evidence="2">
    <location>
        <begin position="22"/>
        <end position="91"/>
    </location>
</feature>
<keyword evidence="2" id="KW-0539">Nucleus</keyword>
<accession>G2J5V9</accession>
<sequence length="147" mass="17016">VGIDFDFALLIMCSMSDYGARPKKPMSAFMLWMNSTGRKNIRAEHPDFSVQEVSVKGGEMWRAMADEHKIVWQESASKAMAEYKEKLEKWNAFKEHQTESFPHIYEAPLSSRFSKTNQRPTLFVYDSKDEAMAPICRTCFSKAKCFH</sequence>
<dbReference type="GO" id="GO:0003677">
    <property type="term" value="F:DNA binding"/>
    <property type="evidence" value="ECO:0007669"/>
    <property type="project" value="UniProtKB-UniRule"/>
</dbReference>
<dbReference type="IntAct" id="G2J5V9">
    <property type="interactions" value="4"/>
</dbReference>
<dbReference type="FunFam" id="1.10.30.10:FF:000101">
    <property type="entry name" value="Testis-enriched HMG-box-containing protein 1"/>
    <property type="match status" value="1"/>
</dbReference>
<dbReference type="GO" id="GO:0005634">
    <property type="term" value="C:nucleus"/>
    <property type="evidence" value="ECO:0007669"/>
    <property type="project" value="UniProtKB-UniRule"/>
</dbReference>
<organism evidence="4">
    <name type="scientific">Drosophila melanogaster</name>
    <name type="common">Fruit fly</name>
    <dbReference type="NCBI Taxonomy" id="7227"/>
    <lineage>
        <taxon>Eukaryota</taxon>
        <taxon>Metazoa</taxon>
        <taxon>Ecdysozoa</taxon>
        <taxon>Arthropoda</taxon>
        <taxon>Hexapoda</taxon>
        <taxon>Insecta</taxon>
        <taxon>Pterygota</taxon>
        <taxon>Neoptera</taxon>
        <taxon>Endopterygota</taxon>
        <taxon>Diptera</taxon>
        <taxon>Brachycera</taxon>
        <taxon>Muscomorpha</taxon>
        <taxon>Ephydroidea</taxon>
        <taxon>Drosophilidae</taxon>
        <taxon>Drosophila</taxon>
        <taxon>Sophophora</taxon>
    </lineage>
</organism>
<dbReference type="SMART" id="SM00398">
    <property type="entry name" value="HMG"/>
    <property type="match status" value="1"/>
</dbReference>
<dbReference type="ExpressionAtlas" id="G2J5V9">
    <property type="expression patterns" value="baseline and differential"/>
</dbReference>
<dbReference type="InterPro" id="IPR009071">
    <property type="entry name" value="HMG_box_dom"/>
</dbReference>
<protein>
    <submittedName>
        <fullName evidence="4">MIP32366p1</fullName>
    </submittedName>
</protein>
<dbReference type="PROSITE" id="PS50118">
    <property type="entry name" value="HMG_BOX_2"/>
    <property type="match status" value="1"/>
</dbReference>
<keyword evidence="1 2" id="KW-0238">DNA-binding</keyword>
<gene>
    <name evidence="4" type="primary">CG7046-RA</name>
</gene>
<dbReference type="HOGENOM" id="CLU_1898394_0_0_1"/>
<evidence type="ECO:0000313" key="4">
    <source>
        <dbReference type="EMBL" id="AEM72512.1"/>
    </source>
</evidence>
<name>G2J5V9_DROME</name>
<dbReference type="Bgee" id="FBgn0038979">
    <property type="expression patterns" value="Expressed in early elongation stage spermatid (Drosophila) in testis and 28 other cell types or tissues"/>
</dbReference>
<dbReference type="VEuPathDB" id="VectorBase:FBgn0038979"/>
<proteinExistence type="evidence at transcript level"/>
<dbReference type="PANTHER" id="PTHR48112">
    <property type="entry name" value="HIGH MOBILITY GROUP PROTEIN DSP1"/>
    <property type="match status" value="1"/>
</dbReference>
<dbReference type="AlphaFoldDB" id="G2J5V9"/>
<dbReference type="OrthoDB" id="7823158at2759"/>
<dbReference type="Gene3D" id="1.10.30.10">
    <property type="entry name" value="High mobility group box domain"/>
    <property type="match status" value="1"/>
</dbReference>
<feature type="non-terminal residue" evidence="4">
    <location>
        <position position="1"/>
    </location>
</feature>
<dbReference type="PANTHER" id="PTHR48112:SF20">
    <property type="entry name" value="HIGH MOBILITY GROUP PROTEIN D-RELATED"/>
    <property type="match status" value="1"/>
</dbReference>
<dbReference type="InterPro" id="IPR036910">
    <property type="entry name" value="HMG_box_dom_sf"/>
</dbReference>
<dbReference type="CDD" id="cd21994">
    <property type="entry name" value="HMG-box_SSRP1-like"/>
    <property type="match status" value="1"/>
</dbReference>
<dbReference type="EMBL" id="BT128816">
    <property type="protein sequence ID" value="AEM72512.1"/>
    <property type="molecule type" value="mRNA"/>
</dbReference>
<evidence type="ECO:0000256" key="1">
    <source>
        <dbReference type="ARBA" id="ARBA00023125"/>
    </source>
</evidence>
<evidence type="ECO:0000256" key="2">
    <source>
        <dbReference type="PROSITE-ProRule" id="PRU00267"/>
    </source>
</evidence>
<reference evidence="4" key="1">
    <citation type="submission" date="2011-08" db="EMBL/GenBank/DDBJ databases">
        <authorList>
            <person name="Carlson J."/>
            <person name="Booth B."/>
            <person name="Frise E."/>
            <person name="Sandler J."/>
            <person name="Wan K."/>
            <person name="Yu C."/>
            <person name="Celniker S."/>
        </authorList>
    </citation>
    <scope>NUCLEOTIDE SEQUENCE</scope>
</reference>